<comment type="subcellular location">
    <subcellularLocation>
        <location evidence="1">Secreted</location>
    </subcellularLocation>
</comment>
<dbReference type="STRING" id="168631.A0A0S1U2D0"/>
<dbReference type="InterPro" id="IPR008717">
    <property type="entry name" value="Noggin"/>
</dbReference>
<dbReference type="InterPro" id="IPR052876">
    <property type="entry name" value="Insect_Hormone_Regulators"/>
</dbReference>
<keyword evidence="5" id="KW-0732">Signal</keyword>
<organism evidence="6">
    <name type="scientific">Chilo suppressalis</name>
    <name type="common">Asiatic rice borer moth</name>
    <dbReference type="NCBI Taxonomy" id="168631"/>
    <lineage>
        <taxon>Eukaryota</taxon>
        <taxon>Metazoa</taxon>
        <taxon>Ecdysozoa</taxon>
        <taxon>Arthropoda</taxon>
        <taxon>Hexapoda</taxon>
        <taxon>Insecta</taxon>
        <taxon>Pterygota</taxon>
        <taxon>Neoptera</taxon>
        <taxon>Endopterygota</taxon>
        <taxon>Lepidoptera</taxon>
        <taxon>Glossata</taxon>
        <taxon>Ditrysia</taxon>
        <taxon>Pyraloidea</taxon>
        <taxon>Crambidae</taxon>
        <taxon>Crambinae</taxon>
        <taxon>Chilo</taxon>
    </lineage>
</organism>
<dbReference type="PANTHER" id="PTHR39940:SF1">
    <property type="entry name" value="PROTHORACICOTROPIC HORMONE, ISOFORM F"/>
    <property type="match status" value="1"/>
</dbReference>
<dbReference type="GO" id="GO:0005576">
    <property type="term" value="C:extracellular region"/>
    <property type="evidence" value="ECO:0007669"/>
    <property type="project" value="UniProtKB-SubCell"/>
</dbReference>
<dbReference type="InterPro" id="IPR029034">
    <property type="entry name" value="Cystine-knot_cytokine"/>
</dbReference>
<keyword evidence="4" id="KW-0964">Secreted</keyword>
<dbReference type="PANTHER" id="PTHR39940">
    <property type="entry name" value="PROTHORACICOTROPIC HORMONE, ISOFORM F"/>
    <property type="match status" value="1"/>
</dbReference>
<sequence length="223" mass="25969">MVTRSILTVIMCCGYFVFLQSMIPKAMALKKTSDVKEYMVGEQRTRRRQNYVQKMALENELFDNVVDDIGQQYVIKAADVDGNKEELPALVVDYANMIRNDIILLDNSVKTRTRKRGDVKVEKHNQAIPDTPCSCEYNKEIIDLGENYYPRYLEVRNCSNQMCRLPFKCQPNTYELTILKRRTSTTEQSSVEIPNELKHRWIADKRSVTIGCMCTRDYIIDNK</sequence>
<protein>
    <submittedName>
        <fullName evidence="6">Prothoracicotropic hormone</fullName>
    </submittedName>
</protein>
<evidence type="ECO:0000256" key="4">
    <source>
        <dbReference type="ARBA" id="ARBA00022525"/>
    </source>
</evidence>
<keyword evidence="3" id="KW-0217">Developmental protein</keyword>
<name>A0A0S1U2D0_CHISP</name>
<evidence type="ECO:0000313" key="6">
    <source>
        <dbReference type="EMBL" id="ALM30340.1"/>
    </source>
</evidence>
<accession>A0A0S1U2D0</accession>
<proteinExistence type="evidence at transcript level"/>
<dbReference type="AlphaFoldDB" id="A0A0S1U2D0"/>
<evidence type="ECO:0000256" key="3">
    <source>
        <dbReference type="ARBA" id="ARBA00022473"/>
    </source>
</evidence>
<dbReference type="Pfam" id="PF05806">
    <property type="entry name" value="Noggin"/>
    <property type="match status" value="1"/>
</dbReference>
<gene>
    <name evidence="6" type="primary">PTTH</name>
</gene>
<evidence type="ECO:0000256" key="2">
    <source>
        <dbReference type="ARBA" id="ARBA00007480"/>
    </source>
</evidence>
<evidence type="ECO:0000256" key="1">
    <source>
        <dbReference type="ARBA" id="ARBA00004613"/>
    </source>
</evidence>
<evidence type="ECO:0000256" key="5">
    <source>
        <dbReference type="ARBA" id="ARBA00022729"/>
    </source>
</evidence>
<dbReference type="Gene3D" id="2.10.90.10">
    <property type="entry name" value="Cystine-knot cytokines"/>
    <property type="match status" value="1"/>
</dbReference>
<dbReference type="EMBL" id="KT005989">
    <property type="protein sequence ID" value="ALM30340.1"/>
    <property type="molecule type" value="mRNA"/>
</dbReference>
<reference evidence="6" key="1">
    <citation type="submission" date="2015-06" db="EMBL/GenBank/DDBJ databases">
        <title>Identification of neuropeptides and their putative G protein-coupled receptors in the rice striped stem borer Chilo suppressalis.</title>
        <authorList>
            <person name="Xu G."/>
            <person name="Ye G.-Y."/>
        </authorList>
    </citation>
    <scope>NUCLEOTIDE SEQUENCE</scope>
</reference>
<comment type="similarity">
    <text evidence="2">Belongs to the noggin family.</text>
</comment>
<dbReference type="SUPFAM" id="SSF57501">
    <property type="entry name" value="Cystine-knot cytokines"/>
    <property type="match status" value="1"/>
</dbReference>